<keyword evidence="2" id="KW-0472">Membrane</keyword>
<evidence type="ECO:0000256" key="2">
    <source>
        <dbReference type="SAM" id="Phobius"/>
    </source>
</evidence>
<organism evidence="3 4">
    <name type="scientific">Curtobacterium citri</name>
    <dbReference type="NCBI Taxonomy" id="3055139"/>
    <lineage>
        <taxon>Bacteria</taxon>
        <taxon>Bacillati</taxon>
        <taxon>Actinomycetota</taxon>
        <taxon>Actinomycetes</taxon>
        <taxon>Micrococcales</taxon>
        <taxon>Microbacteriaceae</taxon>
        <taxon>Curtobacterium</taxon>
    </lineage>
</organism>
<evidence type="ECO:0000313" key="3">
    <source>
        <dbReference type="EMBL" id="MDM7886070.1"/>
    </source>
</evidence>
<accession>A0ABT7T914</accession>
<evidence type="ECO:0000256" key="1">
    <source>
        <dbReference type="SAM" id="MobiDB-lite"/>
    </source>
</evidence>
<feature type="transmembrane region" description="Helical" evidence="2">
    <location>
        <begin position="94"/>
        <end position="111"/>
    </location>
</feature>
<comment type="caution">
    <text evidence="3">The sequence shown here is derived from an EMBL/GenBank/DDBJ whole genome shotgun (WGS) entry which is preliminary data.</text>
</comment>
<dbReference type="EMBL" id="JAUCML010000009">
    <property type="protein sequence ID" value="MDM7886070.1"/>
    <property type="molecule type" value="Genomic_DNA"/>
</dbReference>
<feature type="transmembrane region" description="Helical" evidence="2">
    <location>
        <begin position="68"/>
        <end position="88"/>
    </location>
</feature>
<gene>
    <name evidence="3" type="ORF">QUG92_13235</name>
</gene>
<keyword evidence="4" id="KW-1185">Reference proteome</keyword>
<keyword evidence="2" id="KW-0812">Transmembrane</keyword>
<dbReference type="RefSeq" id="WP_289459383.1">
    <property type="nucleotide sequence ID" value="NZ_JAUCML010000009.1"/>
</dbReference>
<name>A0ABT7T914_9MICO</name>
<feature type="compositionally biased region" description="Acidic residues" evidence="1">
    <location>
        <begin position="234"/>
        <end position="247"/>
    </location>
</feature>
<evidence type="ECO:0000313" key="4">
    <source>
        <dbReference type="Proteomes" id="UP001237823"/>
    </source>
</evidence>
<dbReference type="Proteomes" id="UP001237823">
    <property type="component" value="Unassembled WGS sequence"/>
</dbReference>
<proteinExistence type="predicted"/>
<feature type="transmembrane region" description="Helical" evidence="2">
    <location>
        <begin position="186"/>
        <end position="211"/>
    </location>
</feature>
<feature type="region of interest" description="Disordered" evidence="1">
    <location>
        <begin position="225"/>
        <end position="247"/>
    </location>
</feature>
<sequence length="449" mass="46360">MHDATPPLRFRTPPGWPTPSSEWVDLFQGAEPDAGWRPIEDIPPAPSRWRFWAPTRALHRRVPRAARVVPVVGAAIALASFVAVVVLWAVGGPAVLALAPVVAGTALWVIGASRYADRLAEALHAVRAEASVRRATELPARAAAVFPGADPADASAGWDARGWAVPGARPFVAGPPSRSGTRTQRALVAVTAGVAGLVLATGASVSLLPLVPAVEEGAARALTGVEPGSPWSVEGDDEDAAQPEWTSDDGSIEAWWLAGDDEWEGTCDLTPGDAGCDAYEIDSDRTCTAVVTVGFFASLDDARPSRVEERTVSITEGVPLVLVENHDEDTSSIGDVSCASDDDPHADRIAATQGADADTDAERPAGCATTDCVAFAVRSSTDCADAAVQFRVGAEVGSIGAPHDVVVMTPLLAGQPTDVFVGGTTYASDVTPGGVTCRAGTEDDSAAHA</sequence>
<protein>
    <submittedName>
        <fullName evidence="3">Uncharacterized protein</fullName>
    </submittedName>
</protein>
<keyword evidence="2" id="KW-1133">Transmembrane helix</keyword>
<reference evidence="3 4" key="1">
    <citation type="submission" date="2023-06" db="EMBL/GenBank/DDBJ databases">
        <authorList>
            <person name="Feng G."/>
            <person name="Li J."/>
            <person name="Zhu H."/>
        </authorList>
    </citation>
    <scope>NUCLEOTIDE SEQUENCE [LARGE SCALE GENOMIC DNA]</scope>
    <source>
        <strain evidence="3 4">RHCKG23</strain>
    </source>
</reference>